<reference evidence="2" key="2">
    <citation type="journal article" date="2022" name="Microb. Genom.">
        <title>A chromosome-scale genome assembly of the tomato pathogen Cladosporium fulvum reveals a compartmentalized genome architecture and the presence of a dispensable chromosome.</title>
        <authorList>
            <person name="Zaccaron A.Z."/>
            <person name="Chen L.H."/>
            <person name="Samaras A."/>
            <person name="Stergiopoulos I."/>
        </authorList>
    </citation>
    <scope>NUCLEOTIDE SEQUENCE</scope>
    <source>
        <strain evidence="2">Race5_Kim</strain>
    </source>
</reference>
<keyword evidence="3" id="KW-1185">Reference proteome</keyword>
<dbReference type="OMA" id="STRHRMA"/>
<reference evidence="2" key="1">
    <citation type="submission" date="2021-12" db="EMBL/GenBank/DDBJ databases">
        <authorList>
            <person name="Zaccaron A."/>
            <person name="Stergiopoulos I."/>
        </authorList>
    </citation>
    <scope>NUCLEOTIDE SEQUENCE</scope>
    <source>
        <strain evidence="2">Race5_Kim</strain>
    </source>
</reference>
<dbReference type="KEGG" id="ffu:CLAFUR5_14453"/>
<feature type="region of interest" description="Disordered" evidence="1">
    <location>
        <begin position="1"/>
        <end position="61"/>
    </location>
</feature>
<dbReference type="EMBL" id="CP090175">
    <property type="protein sequence ID" value="UJO25172.1"/>
    <property type="molecule type" value="Genomic_DNA"/>
</dbReference>
<accession>A0A9Q8PMI9</accession>
<dbReference type="Proteomes" id="UP000756132">
    <property type="component" value="Chromosome 13"/>
</dbReference>
<sequence>MAPVTRAGRMMQQAGEISPPTAASIVTRSTSTRHRMASRASSETSKTTRNAQQPRATSPTQLVTLPPEIFERIAEECNDASVKAPRLTSHESASKVLRTYVSTFFQDLVVLPCLEESLQNISKILRHPTFGKVVRSLSVCPKVMESSSKQDLHRIRQRADKMRESEKDFTMLREFFEQLMLQGRSIEVVITTVDDAVRKPSAHSLLLSQDGMLTLCHYRHHIASITTDAIIRSRVKIQHFSMQGEYGIGATDFTHDPRRGILETLCMRLSSLELVVWCNYRLWGDSGGEFGKVIACGSQFQHLSLDVHWDGEGSTSIYGMGSGRSLNSATIARGVLSGAFPALESLKITGAEISCNNLLHFASQHKRLSLTSLTLVNCSIFGAEDLHLQEDCSAAVEDALRRLTGLEGVQVTAGNRILLYFAAQQ</sequence>
<evidence type="ECO:0000313" key="2">
    <source>
        <dbReference type="EMBL" id="UJO25172.1"/>
    </source>
</evidence>
<evidence type="ECO:0000256" key="1">
    <source>
        <dbReference type="SAM" id="MobiDB-lite"/>
    </source>
</evidence>
<gene>
    <name evidence="2" type="ORF">CLAFUR5_14453</name>
</gene>
<organism evidence="2 3">
    <name type="scientific">Passalora fulva</name>
    <name type="common">Tomato leaf mold</name>
    <name type="synonym">Cladosporium fulvum</name>
    <dbReference type="NCBI Taxonomy" id="5499"/>
    <lineage>
        <taxon>Eukaryota</taxon>
        <taxon>Fungi</taxon>
        <taxon>Dikarya</taxon>
        <taxon>Ascomycota</taxon>
        <taxon>Pezizomycotina</taxon>
        <taxon>Dothideomycetes</taxon>
        <taxon>Dothideomycetidae</taxon>
        <taxon>Mycosphaerellales</taxon>
        <taxon>Mycosphaerellaceae</taxon>
        <taxon>Fulvia</taxon>
    </lineage>
</organism>
<dbReference type="Gene3D" id="3.80.10.10">
    <property type="entry name" value="Ribonuclease Inhibitor"/>
    <property type="match status" value="1"/>
</dbReference>
<dbReference type="GeneID" id="71994331"/>
<evidence type="ECO:0000313" key="3">
    <source>
        <dbReference type="Proteomes" id="UP000756132"/>
    </source>
</evidence>
<dbReference type="InterPro" id="IPR032675">
    <property type="entry name" value="LRR_dom_sf"/>
</dbReference>
<proteinExistence type="predicted"/>
<dbReference type="OrthoDB" id="10611739at2759"/>
<evidence type="ECO:0008006" key="4">
    <source>
        <dbReference type="Google" id="ProtNLM"/>
    </source>
</evidence>
<dbReference type="RefSeq" id="XP_047769538.1">
    <property type="nucleotide sequence ID" value="XM_047913601.1"/>
</dbReference>
<protein>
    <recommendedName>
        <fullName evidence="4">F-box domain-containing protein</fullName>
    </recommendedName>
</protein>
<dbReference type="AlphaFoldDB" id="A0A9Q8PMI9"/>
<feature type="compositionally biased region" description="Polar residues" evidence="1">
    <location>
        <begin position="39"/>
        <end position="61"/>
    </location>
</feature>
<name>A0A9Q8PMI9_PASFU</name>